<keyword evidence="3" id="KW-0804">Transcription</keyword>
<proteinExistence type="predicted"/>
<dbReference type="PROSITE" id="PS51821">
    <property type="entry name" value="VELVET"/>
    <property type="match status" value="1"/>
</dbReference>
<dbReference type="EMBL" id="JBBXMP010000004">
    <property type="protein sequence ID" value="KAL0071207.1"/>
    <property type="molecule type" value="Genomic_DNA"/>
</dbReference>
<dbReference type="InterPro" id="IPR021740">
    <property type="entry name" value="Velvet"/>
</dbReference>
<evidence type="ECO:0000256" key="1">
    <source>
        <dbReference type="ARBA" id="ARBA00004123"/>
    </source>
</evidence>
<feature type="compositionally biased region" description="Basic residues" evidence="5">
    <location>
        <begin position="224"/>
        <end position="234"/>
    </location>
</feature>
<evidence type="ECO:0000256" key="2">
    <source>
        <dbReference type="ARBA" id="ARBA00023015"/>
    </source>
</evidence>
<keyword evidence="2" id="KW-0805">Transcription regulation</keyword>
<comment type="caution">
    <text evidence="7">The sequence shown here is derived from an EMBL/GenBank/DDBJ whole genome shotgun (WGS) entry which is preliminary data.</text>
</comment>
<feature type="domain" description="Velvet" evidence="6">
    <location>
        <begin position="1"/>
        <end position="219"/>
    </location>
</feature>
<accession>A0ABR3AB58</accession>
<organism evidence="7 8">
    <name type="scientific">Marasmius tenuissimus</name>
    <dbReference type="NCBI Taxonomy" id="585030"/>
    <lineage>
        <taxon>Eukaryota</taxon>
        <taxon>Fungi</taxon>
        <taxon>Dikarya</taxon>
        <taxon>Basidiomycota</taxon>
        <taxon>Agaricomycotina</taxon>
        <taxon>Agaricomycetes</taxon>
        <taxon>Agaricomycetidae</taxon>
        <taxon>Agaricales</taxon>
        <taxon>Marasmiineae</taxon>
        <taxon>Marasmiaceae</taxon>
        <taxon>Marasmius</taxon>
    </lineage>
</organism>
<feature type="region of interest" description="Disordered" evidence="5">
    <location>
        <begin position="50"/>
        <end position="73"/>
    </location>
</feature>
<evidence type="ECO:0000313" key="7">
    <source>
        <dbReference type="EMBL" id="KAL0071207.1"/>
    </source>
</evidence>
<evidence type="ECO:0000256" key="3">
    <source>
        <dbReference type="ARBA" id="ARBA00023163"/>
    </source>
</evidence>
<name>A0ABR3AB58_9AGAR</name>
<keyword evidence="4" id="KW-0539">Nucleus</keyword>
<protein>
    <recommendedName>
        <fullName evidence="6">Velvet domain-containing protein</fullName>
    </recommendedName>
</protein>
<dbReference type="PANTHER" id="PTHR33572:SF3">
    <property type="entry name" value="VELVET COMPLEX SUBUNIT B"/>
    <property type="match status" value="1"/>
</dbReference>
<dbReference type="InterPro" id="IPR038491">
    <property type="entry name" value="Velvet_dom_sf"/>
</dbReference>
<evidence type="ECO:0000256" key="4">
    <source>
        <dbReference type="ARBA" id="ARBA00023242"/>
    </source>
</evidence>
<evidence type="ECO:0000313" key="8">
    <source>
        <dbReference type="Proteomes" id="UP001437256"/>
    </source>
</evidence>
<feature type="region of interest" description="Disordered" evidence="5">
    <location>
        <begin position="223"/>
        <end position="250"/>
    </location>
</feature>
<feature type="region of interest" description="Disordered" evidence="5">
    <location>
        <begin position="1"/>
        <end position="22"/>
    </location>
</feature>
<feature type="compositionally biased region" description="Acidic residues" evidence="5">
    <location>
        <begin position="238"/>
        <end position="250"/>
    </location>
</feature>
<reference evidence="7 8" key="1">
    <citation type="submission" date="2024-05" db="EMBL/GenBank/DDBJ databases">
        <title>A draft genome resource for the thread blight pathogen Marasmius tenuissimus strain MS-2.</title>
        <authorList>
            <person name="Yulfo-Soto G.E."/>
            <person name="Baruah I.K."/>
            <person name="Amoako-Attah I."/>
            <person name="Bukari Y."/>
            <person name="Meinhardt L.W."/>
            <person name="Bailey B.A."/>
            <person name="Cohen S.P."/>
        </authorList>
    </citation>
    <scope>NUCLEOTIDE SEQUENCE [LARGE SCALE GENOMIC DNA]</scope>
    <source>
        <strain evidence="7 8">MS-2</strain>
    </source>
</reference>
<evidence type="ECO:0000259" key="6">
    <source>
        <dbReference type="PROSITE" id="PS51821"/>
    </source>
</evidence>
<sequence>MYSHREPTGTVHNTNYSEVSSHGLLPDASVRNQFGPTTHYSQHRQNVAEYSVDHTSPWSPTTSQTEDKYISSPVTPSNIQQSQLFSQFQIQTISELNSPQAEKITLHTVNGVPIYDGTQVTDALVGAKFVQPTPVDWQGQKTLMFVFSDLAVKTEGLFILRYRTFDIFSRASGQEDLVIQAECYGGPFKVYSTKEFPGLQASTELTKLIARYGVRLNIRETERKRRKKVGGKRKYSSDGEEDEDDYEDAN</sequence>
<feature type="compositionally biased region" description="Polar residues" evidence="5">
    <location>
        <begin position="10"/>
        <end position="20"/>
    </location>
</feature>
<dbReference type="PANTHER" id="PTHR33572">
    <property type="entry name" value="SPORE DEVELOPMENT REGULATOR VOSA"/>
    <property type="match status" value="1"/>
</dbReference>
<dbReference type="InterPro" id="IPR037525">
    <property type="entry name" value="Velvet_dom"/>
</dbReference>
<comment type="subcellular location">
    <subcellularLocation>
        <location evidence="1">Nucleus</location>
    </subcellularLocation>
</comment>
<feature type="compositionally biased region" description="Polar residues" evidence="5">
    <location>
        <begin position="53"/>
        <end position="64"/>
    </location>
</feature>
<evidence type="ECO:0000256" key="5">
    <source>
        <dbReference type="SAM" id="MobiDB-lite"/>
    </source>
</evidence>
<gene>
    <name evidence="7" type="ORF">AAF712_001773</name>
</gene>
<dbReference type="Gene3D" id="2.60.40.3960">
    <property type="entry name" value="Velvet domain"/>
    <property type="match status" value="1"/>
</dbReference>
<keyword evidence="8" id="KW-1185">Reference proteome</keyword>
<dbReference type="Proteomes" id="UP001437256">
    <property type="component" value="Unassembled WGS sequence"/>
</dbReference>
<dbReference type="Pfam" id="PF11754">
    <property type="entry name" value="Velvet"/>
    <property type="match status" value="1"/>
</dbReference>